<evidence type="ECO:0000256" key="3">
    <source>
        <dbReference type="ARBA" id="ARBA00023125"/>
    </source>
</evidence>
<keyword evidence="3" id="KW-0238">DNA-binding</keyword>
<dbReference type="EMBL" id="CP033019">
    <property type="protein sequence ID" value="AYM75887.1"/>
    <property type="molecule type" value="Genomic_DNA"/>
</dbReference>
<dbReference type="PROSITE" id="PS50931">
    <property type="entry name" value="HTH_LYSR"/>
    <property type="match status" value="1"/>
</dbReference>
<proteinExistence type="inferred from homology"/>
<keyword evidence="2" id="KW-0805">Transcription regulation</keyword>
<evidence type="ECO:0000256" key="2">
    <source>
        <dbReference type="ARBA" id="ARBA00023015"/>
    </source>
</evidence>
<dbReference type="Gene3D" id="3.40.190.290">
    <property type="match status" value="1"/>
</dbReference>
<dbReference type="InterPro" id="IPR036390">
    <property type="entry name" value="WH_DNA-bd_sf"/>
</dbReference>
<dbReference type="GO" id="GO:0003700">
    <property type="term" value="F:DNA-binding transcription factor activity"/>
    <property type="evidence" value="ECO:0007669"/>
    <property type="project" value="InterPro"/>
</dbReference>
<evidence type="ECO:0000259" key="5">
    <source>
        <dbReference type="PROSITE" id="PS50931"/>
    </source>
</evidence>
<keyword evidence="7" id="KW-1185">Reference proteome</keyword>
<dbReference type="AlphaFoldDB" id="A0A3G2E776"/>
<dbReference type="GO" id="GO:0006351">
    <property type="term" value="P:DNA-templated transcription"/>
    <property type="evidence" value="ECO:0007669"/>
    <property type="project" value="TreeGrafter"/>
</dbReference>
<dbReference type="CDD" id="cd08476">
    <property type="entry name" value="PBP2_CrgA_like_7"/>
    <property type="match status" value="1"/>
</dbReference>
<dbReference type="SUPFAM" id="SSF46785">
    <property type="entry name" value="Winged helix' DNA-binding domain"/>
    <property type="match status" value="1"/>
</dbReference>
<dbReference type="PANTHER" id="PTHR30537:SF72">
    <property type="entry name" value="LYSR FAMILY TRANSCRIPTIONAL REGULATOR"/>
    <property type="match status" value="1"/>
</dbReference>
<gene>
    <name evidence="6" type="ORF">D9M09_08835</name>
</gene>
<name>A0A3G2E776_9BURK</name>
<dbReference type="SUPFAM" id="SSF53850">
    <property type="entry name" value="Periplasmic binding protein-like II"/>
    <property type="match status" value="1"/>
</dbReference>
<evidence type="ECO:0000313" key="7">
    <source>
        <dbReference type="Proteomes" id="UP000279594"/>
    </source>
</evidence>
<dbReference type="Pfam" id="PF03466">
    <property type="entry name" value="LysR_substrate"/>
    <property type="match status" value="1"/>
</dbReference>
<dbReference type="RefSeq" id="WP_121669085.1">
    <property type="nucleotide sequence ID" value="NZ_CP033019.1"/>
</dbReference>
<dbReference type="Gene3D" id="1.10.10.10">
    <property type="entry name" value="Winged helix-like DNA-binding domain superfamily/Winged helix DNA-binding domain"/>
    <property type="match status" value="1"/>
</dbReference>
<comment type="similarity">
    <text evidence="1">Belongs to the LysR transcriptional regulatory family.</text>
</comment>
<reference evidence="6 7" key="1">
    <citation type="submission" date="2018-10" db="EMBL/GenBank/DDBJ databases">
        <title>Effects of UV and annual dynamics of microbial communities in freshwater RAS systems.</title>
        <authorList>
            <person name="Bekkelund A.K."/>
            <person name="Hansen B.R."/>
            <person name="Stokken H."/>
            <person name="Eriksen B.F."/>
            <person name="Kashulin N.A."/>
        </authorList>
    </citation>
    <scope>NUCLEOTIDE SEQUENCE [LARGE SCALE GENOMIC DNA]</scope>
    <source>
        <strain evidence="6 7">BHSEK</strain>
    </source>
</reference>
<dbReference type="FunFam" id="1.10.10.10:FF:000001">
    <property type="entry name" value="LysR family transcriptional regulator"/>
    <property type="match status" value="1"/>
</dbReference>
<dbReference type="InterPro" id="IPR000847">
    <property type="entry name" value="LysR_HTH_N"/>
</dbReference>
<sequence length="308" mass="33403">MDNLNGIAAFVRAAETSSYVAAGRLLGVSASAVGKSVARLEEKLGVRLLNRSTRRISLSNEGALFYERCQRILADLGDAEAELSHLAEAPRGKLRISLPVIGYRIILPLLADFTRQYPEIELDLDFNDRLVDVVAEGVDVAVRSGTLTDSRLMARELGPFAFAIVGSPAYFARHGVPASPRALEGHACVRYKFPTTGKLQEWALQRAEGDSGGELRLPTALTCNNIEALIGAATQGVGLAYLPDFIVRDAIARGELQAVLADSLLYSSKFWVLWPSSRHLSPKIRVFVDHLCTHLHFSASPPDPASIA</sequence>
<dbReference type="PANTHER" id="PTHR30537">
    <property type="entry name" value="HTH-TYPE TRANSCRIPTIONAL REGULATOR"/>
    <property type="match status" value="1"/>
</dbReference>
<evidence type="ECO:0000313" key="6">
    <source>
        <dbReference type="EMBL" id="AYM75887.1"/>
    </source>
</evidence>
<organism evidence="6 7">
    <name type="scientific">Janthinobacterium agaricidamnosum</name>
    <dbReference type="NCBI Taxonomy" id="55508"/>
    <lineage>
        <taxon>Bacteria</taxon>
        <taxon>Pseudomonadati</taxon>
        <taxon>Pseudomonadota</taxon>
        <taxon>Betaproteobacteria</taxon>
        <taxon>Burkholderiales</taxon>
        <taxon>Oxalobacteraceae</taxon>
        <taxon>Janthinobacterium</taxon>
    </lineage>
</organism>
<accession>A0A3G2E776</accession>
<dbReference type="Pfam" id="PF00126">
    <property type="entry name" value="HTH_1"/>
    <property type="match status" value="1"/>
</dbReference>
<dbReference type="InterPro" id="IPR005119">
    <property type="entry name" value="LysR_subst-bd"/>
</dbReference>
<evidence type="ECO:0000256" key="4">
    <source>
        <dbReference type="ARBA" id="ARBA00023163"/>
    </source>
</evidence>
<feature type="domain" description="HTH lysR-type" evidence="5">
    <location>
        <begin position="1"/>
        <end position="59"/>
    </location>
</feature>
<dbReference type="GO" id="GO:0043565">
    <property type="term" value="F:sequence-specific DNA binding"/>
    <property type="evidence" value="ECO:0007669"/>
    <property type="project" value="TreeGrafter"/>
</dbReference>
<dbReference type="InterPro" id="IPR058163">
    <property type="entry name" value="LysR-type_TF_proteobact-type"/>
</dbReference>
<dbReference type="InterPro" id="IPR036388">
    <property type="entry name" value="WH-like_DNA-bd_sf"/>
</dbReference>
<keyword evidence="4" id="KW-0804">Transcription</keyword>
<evidence type="ECO:0000256" key="1">
    <source>
        <dbReference type="ARBA" id="ARBA00009437"/>
    </source>
</evidence>
<protein>
    <submittedName>
        <fullName evidence="6">LysR family transcriptional regulator</fullName>
    </submittedName>
</protein>
<dbReference type="Proteomes" id="UP000279594">
    <property type="component" value="Chromosome"/>
</dbReference>